<organism evidence="3 4">
    <name type="scientific">Karstenula rhodostoma CBS 690.94</name>
    <dbReference type="NCBI Taxonomy" id="1392251"/>
    <lineage>
        <taxon>Eukaryota</taxon>
        <taxon>Fungi</taxon>
        <taxon>Dikarya</taxon>
        <taxon>Ascomycota</taxon>
        <taxon>Pezizomycotina</taxon>
        <taxon>Dothideomycetes</taxon>
        <taxon>Pleosporomycetidae</taxon>
        <taxon>Pleosporales</taxon>
        <taxon>Massarineae</taxon>
        <taxon>Didymosphaeriaceae</taxon>
        <taxon>Karstenula</taxon>
    </lineage>
</organism>
<accession>A0A9P4UFD6</accession>
<dbReference type="AlphaFoldDB" id="A0A9P4UFD6"/>
<feature type="compositionally biased region" description="Low complexity" evidence="2">
    <location>
        <begin position="718"/>
        <end position="740"/>
    </location>
</feature>
<evidence type="ECO:0000256" key="2">
    <source>
        <dbReference type="SAM" id="MobiDB-lite"/>
    </source>
</evidence>
<feature type="compositionally biased region" description="Polar residues" evidence="2">
    <location>
        <begin position="623"/>
        <end position="632"/>
    </location>
</feature>
<feature type="compositionally biased region" description="Acidic residues" evidence="2">
    <location>
        <begin position="171"/>
        <end position="180"/>
    </location>
</feature>
<feature type="region of interest" description="Disordered" evidence="2">
    <location>
        <begin position="705"/>
        <end position="743"/>
    </location>
</feature>
<keyword evidence="4" id="KW-1185">Reference proteome</keyword>
<feature type="region of interest" description="Disordered" evidence="2">
    <location>
        <begin position="1"/>
        <end position="27"/>
    </location>
</feature>
<feature type="coiled-coil region" evidence="1">
    <location>
        <begin position="216"/>
        <end position="243"/>
    </location>
</feature>
<feature type="region of interest" description="Disordered" evidence="2">
    <location>
        <begin position="606"/>
        <end position="632"/>
    </location>
</feature>
<gene>
    <name evidence="3" type="ORF">P171DRAFT_429594</name>
</gene>
<sequence length="824" mass="90306">MAAAPIARPSGLPLSPCSPTLSERSFDSSMILPGDAIRSISPPLFMERPPSPSSFYAHANRSTHTLTLATAPPRRSPQLRNSPPLSSQSSRSTLRNMNPSPTGAKSPALTVDTIASSPTVQHGLLGPAPSDYISHSPSQRRLSTTSSLNSDDLEMIRNRWPGFDSHGYDDSGVDLEEGDNQDQFPTTTPDSEVEDDRWQNGDFQAKEKAYSSDLYAKRAEMILADAKKRLNVMENNIRGARQSLVVSPTFNSSKMATEFQHQINAARERDRKLYAGMGPIPPRNRLYQSSPLSATSSPTHSRGMSETSVPLPFSSPSYMAKMQDSKRSSSAMGHGSGPWSPQSYGNGRFPIRESRSFEVMRDPRGQDESLRSHSRNSRSPSNVLETLPEDESPNLHRSASTTSSLRDQVHDLKHRISSLRLKTHEESMRRRSQQSLRAPSPFTSAETWYSGTEAYKTPGSPISADAGVGFKLESPSRKVLYEYEGSDSTPKQPVAAAQQDHTYAVKDVTREYEQSPPDADETESSFHYDDWEQQKASKGNVGLGLGLEETDEDDFISVDGDDIDTGSSVYEDAVYEMPATERHEDRIDAFDYENFFLHSAMGTYSAARPRSSSSSSSADSVATTRPANDRSSVATILHTRNVSTGSGKRVSMHIRNSSQASVSTVASFATAAEDFSDDDEENPQMDQFSKHMFPSQQPVVQNIAASPHSDSASNVGKSASSGSPATSSTSTLSRVSSPSSGDLVTGLQTSKIFSILSQTPRDEAQLALNEEEKQLIYSLAASLQQVCSNLRSTTNDQHVRKEWRRRLDEARKVLNGEDLEGQPF</sequence>
<feature type="compositionally biased region" description="Polar residues" evidence="2">
    <location>
        <begin position="395"/>
        <end position="406"/>
    </location>
</feature>
<evidence type="ECO:0000313" key="4">
    <source>
        <dbReference type="Proteomes" id="UP000799764"/>
    </source>
</evidence>
<feature type="region of interest" description="Disordered" evidence="2">
    <location>
        <begin position="275"/>
        <end position="409"/>
    </location>
</feature>
<feature type="compositionally biased region" description="Basic and acidic residues" evidence="2">
    <location>
        <begin position="350"/>
        <end position="371"/>
    </location>
</feature>
<feature type="region of interest" description="Disordered" evidence="2">
    <location>
        <begin position="422"/>
        <end position="444"/>
    </location>
</feature>
<dbReference type="OrthoDB" id="3438840at2759"/>
<feature type="compositionally biased region" description="Polar residues" evidence="2">
    <location>
        <begin position="181"/>
        <end position="190"/>
    </location>
</feature>
<feature type="compositionally biased region" description="Polar residues" evidence="2">
    <location>
        <begin position="286"/>
        <end position="308"/>
    </location>
</feature>
<feature type="compositionally biased region" description="Low complexity" evidence="2">
    <location>
        <begin position="136"/>
        <end position="150"/>
    </location>
</feature>
<name>A0A9P4UFD6_9PLEO</name>
<feature type="compositionally biased region" description="Low complexity" evidence="2">
    <location>
        <begin position="72"/>
        <end position="96"/>
    </location>
</feature>
<reference evidence="3" key="1">
    <citation type="journal article" date="2020" name="Stud. Mycol.">
        <title>101 Dothideomycetes genomes: a test case for predicting lifestyles and emergence of pathogens.</title>
        <authorList>
            <person name="Haridas S."/>
            <person name="Albert R."/>
            <person name="Binder M."/>
            <person name="Bloem J."/>
            <person name="Labutti K."/>
            <person name="Salamov A."/>
            <person name="Andreopoulos B."/>
            <person name="Baker S."/>
            <person name="Barry K."/>
            <person name="Bills G."/>
            <person name="Bluhm B."/>
            <person name="Cannon C."/>
            <person name="Castanera R."/>
            <person name="Culley D."/>
            <person name="Daum C."/>
            <person name="Ezra D."/>
            <person name="Gonzalez J."/>
            <person name="Henrissat B."/>
            <person name="Kuo A."/>
            <person name="Liang C."/>
            <person name="Lipzen A."/>
            <person name="Lutzoni F."/>
            <person name="Magnuson J."/>
            <person name="Mondo S."/>
            <person name="Nolan M."/>
            <person name="Ohm R."/>
            <person name="Pangilinan J."/>
            <person name="Park H.-J."/>
            <person name="Ramirez L."/>
            <person name="Alfaro M."/>
            <person name="Sun H."/>
            <person name="Tritt A."/>
            <person name="Yoshinaga Y."/>
            <person name="Zwiers L.-H."/>
            <person name="Turgeon B."/>
            <person name="Goodwin S."/>
            <person name="Spatafora J."/>
            <person name="Crous P."/>
            <person name="Grigoriev I."/>
        </authorList>
    </citation>
    <scope>NUCLEOTIDE SEQUENCE</scope>
    <source>
        <strain evidence="3">CBS 690.94</strain>
    </source>
</reference>
<evidence type="ECO:0000313" key="3">
    <source>
        <dbReference type="EMBL" id="KAF2448010.1"/>
    </source>
</evidence>
<comment type="caution">
    <text evidence="3">The sequence shown here is derived from an EMBL/GenBank/DDBJ whole genome shotgun (WGS) entry which is preliminary data.</text>
</comment>
<dbReference type="Proteomes" id="UP000799764">
    <property type="component" value="Unassembled WGS sequence"/>
</dbReference>
<evidence type="ECO:0000256" key="1">
    <source>
        <dbReference type="SAM" id="Coils"/>
    </source>
</evidence>
<keyword evidence="1" id="KW-0175">Coiled coil</keyword>
<feature type="compositionally biased region" description="Polar residues" evidence="2">
    <location>
        <begin position="705"/>
        <end position="717"/>
    </location>
</feature>
<feature type="compositionally biased region" description="Low complexity" evidence="2">
    <location>
        <begin position="606"/>
        <end position="622"/>
    </location>
</feature>
<feature type="compositionally biased region" description="Polar residues" evidence="2">
    <location>
        <begin position="433"/>
        <end position="444"/>
    </location>
</feature>
<dbReference type="EMBL" id="MU001496">
    <property type="protein sequence ID" value="KAF2448010.1"/>
    <property type="molecule type" value="Genomic_DNA"/>
</dbReference>
<feature type="region of interest" description="Disordered" evidence="2">
    <location>
        <begin position="40"/>
        <end position="195"/>
    </location>
</feature>
<protein>
    <submittedName>
        <fullName evidence="3">Uncharacterized protein</fullName>
    </submittedName>
</protein>
<proteinExistence type="predicted"/>